<keyword evidence="2" id="KW-1185">Reference proteome</keyword>
<protein>
    <submittedName>
        <fullName evidence="1">Uncharacterized protein</fullName>
    </submittedName>
</protein>
<organism evidence="1 2">
    <name type="scientific">Halorubrum laminariae</name>
    <dbReference type="NCBI Taxonomy" id="1433523"/>
    <lineage>
        <taxon>Archaea</taxon>
        <taxon>Methanobacteriati</taxon>
        <taxon>Methanobacteriota</taxon>
        <taxon>Stenosarchaea group</taxon>
        <taxon>Halobacteria</taxon>
        <taxon>Halobacteriales</taxon>
        <taxon>Haloferacaceae</taxon>
        <taxon>Halorubrum</taxon>
    </lineage>
</organism>
<comment type="caution">
    <text evidence="1">The sequence shown here is derived from an EMBL/GenBank/DDBJ whole genome shotgun (WGS) entry which is preliminary data.</text>
</comment>
<sequence length="101" mass="11020">MDPASFDTAGRDWELRKRGIPASAIAHVPNAATVWACLEHAVDEPTTLTIYTPGDGDVHVTVHQNDFLVRVACDTFETTGAAAEYVRRLMDHYGPRVDAPA</sequence>
<name>A0ABD6BZX7_9EURY</name>
<accession>A0ABD6BZX7</accession>
<gene>
    <name evidence="1" type="ORF">ACFR9T_06630</name>
</gene>
<dbReference type="AlphaFoldDB" id="A0ABD6BZX7"/>
<evidence type="ECO:0000313" key="1">
    <source>
        <dbReference type="EMBL" id="MFD1570263.1"/>
    </source>
</evidence>
<reference evidence="1 2" key="1">
    <citation type="journal article" date="2019" name="Int. J. Syst. Evol. Microbiol.">
        <title>The Global Catalogue of Microorganisms (GCM) 10K type strain sequencing project: providing services to taxonomists for standard genome sequencing and annotation.</title>
        <authorList>
            <consortium name="The Broad Institute Genomics Platform"/>
            <consortium name="The Broad Institute Genome Sequencing Center for Infectious Disease"/>
            <person name="Wu L."/>
            <person name="Ma J."/>
        </authorList>
    </citation>
    <scope>NUCLEOTIDE SEQUENCE [LARGE SCALE GENOMIC DNA]</scope>
    <source>
        <strain evidence="1 2">CGMCC 1.12689</strain>
    </source>
</reference>
<dbReference type="EMBL" id="JBHUDB010000002">
    <property type="protein sequence ID" value="MFD1570263.1"/>
    <property type="molecule type" value="Genomic_DNA"/>
</dbReference>
<evidence type="ECO:0000313" key="2">
    <source>
        <dbReference type="Proteomes" id="UP001597185"/>
    </source>
</evidence>
<dbReference type="Proteomes" id="UP001597185">
    <property type="component" value="Unassembled WGS sequence"/>
</dbReference>
<dbReference type="RefSeq" id="WP_256397256.1">
    <property type="nucleotide sequence ID" value="NZ_JANHDL010000004.1"/>
</dbReference>
<proteinExistence type="predicted"/>